<dbReference type="AlphaFoldDB" id="A0A8H6VMK5"/>
<organism evidence="2 3">
    <name type="scientific">Pseudocercospora fuligena</name>
    <dbReference type="NCBI Taxonomy" id="685502"/>
    <lineage>
        <taxon>Eukaryota</taxon>
        <taxon>Fungi</taxon>
        <taxon>Dikarya</taxon>
        <taxon>Ascomycota</taxon>
        <taxon>Pezizomycotina</taxon>
        <taxon>Dothideomycetes</taxon>
        <taxon>Dothideomycetidae</taxon>
        <taxon>Mycosphaerellales</taxon>
        <taxon>Mycosphaerellaceae</taxon>
        <taxon>Pseudocercospora</taxon>
    </lineage>
</organism>
<dbReference type="OrthoDB" id="10392793at2759"/>
<name>A0A8H6VMK5_9PEZI</name>
<dbReference type="EMBL" id="JABCIY010000015">
    <property type="protein sequence ID" value="KAF7197335.1"/>
    <property type="molecule type" value="Genomic_DNA"/>
</dbReference>
<reference evidence="2" key="1">
    <citation type="submission" date="2020-04" db="EMBL/GenBank/DDBJ databases">
        <title>Draft genome resource of the tomato pathogen Pseudocercospora fuligena.</title>
        <authorList>
            <person name="Zaccaron A."/>
        </authorList>
    </citation>
    <scope>NUCLEOTIDE SEQUENCE</scope>
    <source>
        <strain evidence="2">PF001</strain>
    </source>
</reference>
<accession>A0A8H6VMK5</accession>
<comment type="caution">
    <text evidence="2">The sequence shown here is derived from an EMBL/GenBank/DDBJ whole genome shotgun (WGS) entry which is preliminary data.</text>
</comment>
<proteinExistence type="predicted"/>
<gene>
    <name evidence="2" type="ORF">HII31_01145</name>
</gene>
<feature type="transmembrane region" description="Helical" evidence="1">
    <location>
        <begin position="32"/>
        <end position="56"/>
    </location>
</feature>
<evidence type="ECO:0000256" key="1">
    <source>
        <dbReference type="SAM" id="Phobius"/>
    </source>
</evidence>
<evidence type="ECO:0000313" key="2">
    <source>
        <dbReference type="EMBL" id="KAF7197335.1"/>
    </source>
</evidence>
<keyword evidence="1" id="KW-1133">Transmembrane helix</keyword>
<keyword evidence="1" id="KW-0472">Membrane</keyword>
<dbReference type="Proteomes" id="UP000660729">
    <property type="component" value="Unassembled WGS sequence"/>
</dbReference>
<evidence type="ECO:0000313" key="3">
    <source>
        <dbReference type="Proteomes" id="UP000660729"/>
    </source>
</evidence>
<protein>
    <submittedName>
        <fullName evidence="2">Uncharacterized protein</fullName>
    </submittedName>
</protein>
<sequence length="141" mass="16823">MDTKTEMDAQHQPKFPVRHPWLRHYHHHQKKYTSLIIICSLAAAAFSTKTLALPWMPYFHVFNAGYHMGRLVDMFLNPIDPEMIDRIEDKTAQIEENTAKLRWVTDQLSQYTQRINTHYDNVNRMLEESRSENEHKVEDEL</sequence>
<keyword evidence="1" id="KW-0812">Transmembrane</keyword>
<keyword evidence="3" id="KW-1185">Reference proteome</keyword>